<evidence type="ECO:0000256" key="5">
    <source>
        <dbReference type="ARBA" id="ARBA00023136"/>
    </source>
</evidence>
<dbReference type="RefSeq" id="WP_095620551.1">
    <property type="nucleotide sequence ID" value="NZ_NSKB01000003.1"/>
</dbReference>
<evidence type="ECO:0000313" key="9">
    <source>
        <dbReference type="Proteomes" id="UP000217771"/>
    </source>
</evidence>
<feature type="transmembrane region" description="Helical" evidence="6">
    <location>
        <begin position="114"/>
        <end position="136"/>
    </location>
</feature>
<reference evidence="8 9" key="1">
    <citation type="submission" date="2017-08" db="EMBL/GenBank/DDBJ databases">
        <title>Halomonas alkalisoli sp. nov., isolated from saline alkaline soil.</title>
        <authorList>
            <person name="Wang D."/>
            <person name="Zhang G."/>
        </authorList>
    </citation>
    <scope>NUCLEOTIDE SEQUENCE [LARGE SCALE GENOMIC DNA]</scope>
    <source>
        <strain evidence="8 9">WRN001</strain>
    </source>
</reference>
<keyword evidence="8" id="KW-0808">Transferase</keyword>
<dbReference type="Gene3D" id="3.40.720.10">
    <property type="entry name" value="Alkaline Phosphatase, subunit A"/>
    <property type="match status" value="1"/>
</dbReference>
<dbReference type="InterPro" id="IPR000917">
    <property type="entry name" value="Sulfatase_N"/>
</dbReference>
<keyword evidence="2" id="KW-1003">Cell membrane</keyword>
<dbReference type="EMBL" id="NSKB01000003">
    <property type="protein sequence ID" value="PAU77385.1"/>
    <property type="molecule type" value="Genomic_DNA"/>
</dbReference>
<evidence type="ECO:0000313" key="8">
    <source>
        <dbReference type="EMBL" id="PAU77385.1"/>
    </source>
</evidence>
<sequence length="548" mass="61610">MFQAIFRDARLRQPRWWALLFLGGCLAYATASLLPLGPWPFFLVAALWLLAAYLFRWGAPRRPRPPKAVIPWSLVPLLLWWLYVYLAASFGIVDLGAIYFHLQAGMTDHGGASRVVAAILSTLCAVLIIVAFTWLVRHDHRWRLFERILALLLLASNPLLHGITQRSAAIVAEDGAWLDRRYVEPVIHSAPDTPPNLLLIYLESIERTYADRERFGDAYADLDAIGERAKVFEGVRQLDNTGWTMAGMIASQCGSPLMPAGLLHDRQFEPLDEVVPGVTCLGDLLSEQGYRQTYLGGASKTFAGKGLFYYGHGYDSVLGREELTPRMEDPEYLNNWGLYDDTLFDFVIEEVRELASGDAPWNLTALTIGGHAPHGHPAQPCLDRQGEFDGVDILYSVECNAWLTRELLDDLAAERLLDNTLVVIASDHLTMRVSAWDELIAGPRDNTFMLLGNDLEPQRIERESSMVDVFPTILEAMGFEIHQHRAGLGASLLSPVQTLLERHQLELINAKLREERELQLRLWDGLAPTQREQNEGLSEEEQQLPPVL</sequence>
<evidence type="ECO:0000256" key="6">
    <source>
        <dbReference type="SAM" id="Phobius"/>
    </source>
</evidence>
<dbReference type="Proteomes" id="UP000217771">
    <property type="component" value="Unassembled WGS sequence"/>
</dbReference>
<dbReference type="PANTHER" id="PTHR47371:SF3">
    <property type="entry name" value="PHOSPHOGLYCEROL TRANSFERASE I"/>
    <property type="match status" value="1"/>
</dbReference>
<keyword evidence="3 6" id="KW-0812">Transmembrane</keyword>
<evidence type="ECO:0000259" key="7">
    <source>
        <dbReference type="Pfam" id="PF00884"/>
    </source>
</evidence>
<protein>
    <submittedName>
        <fullName evidence="8">Phosphatidylglycerol--membrane-oligosaccharide glycerophosphotransferase</fullName>
    </submittedName>
</protein>
<proteinExistence type="predicted"/>
<organism evidence="8 9">
    <name type="scientific">Halomonas salipaludis</name>
    <dbReference type="NCBI Taxonomy" id="2032625"/>
    <lineage>
        <taxon>Bacteria</taxon>
        <taxon>Pseudomonadati</taxon>
        <taxon>Pseudomonadota</taxon>
        <taxon>Gammaproteobacteria</taxon>
        <taxon>Oceanospirillales</taxon>
        <taxon>Halomonadaceae</taxon>
        <taxon>Halomonas</taxon>
    </lineage>
</organism>
<feature type="domain" description="Sulfatase N-terminal" evidence="7">
    <location>
        <begin position="195"/>
        <end position="478"/>
    </location>
</feature>
<dbReference type="Pfam" id="PF00884">
    <property type="entry name" value="Sulfatase"/>
    <property type="match status" value="1"/>
</dbReference>
<evidence type="ECO:0000256" key="3">
    <source>
        <dbReference type="ARBA" id="ARBA00022692"/>
    </source>
</evidence>
<evidence type="ECO:0000256" key="4">
    <source>
        <dbReference type="ARBA" id="ARBA00022989"/>
    </source>
</evidence>
<feature type="transmembrane region" description="Helical" evidence="6">
    <location>
        <begin position="148"/>
        <end position="164"/>
    </location>
</feature>
<keyword evidence="5 6" id="KW-0472">Membrane</keyword>
<dbReference type="OrthoDB" id="9760224at2"/>
<dbReference type="GO" id="GO:0016740">
    <property type="term" value="F:transferase activity"/>
    <property type="evidence" value="ECO:0007669"/>
    <property type="project" value="UniProtKB-KW"/>
</dbReference>
<comment type="caution">
    <text evidence="8">The sequence shown here is derived from an EMBL/GenBank/DDBJ whole genome shotgun (WGS) entry which is preliminary data.</text>
</comment>
<evidence type="ECO:0000256" key="1">
    <source>
        <dbReference type="ARBA" id="ARBA00004651"/>
    </source>
</evidence>
<dbReference type="PANTHER" id="PTHR47371">
    <property type="entry name" value="LIPOTEICHOIC ACID SYNTHASE"/>
    <property type="match status" value="1"/>
</dbReference>
<dbReference type="InterPro" id="IPR017850">
    <property type="entry name" value="Alkaline_phosphatase_core_sf"/>
</dbReference>
<dbReference type="CDD" id="cd16015">
    <property type="entry name" value="LTA_synthase"/>
    <property type="match status" value="1"/>
</dbReference>
<feature type="transmembrane region" description="Helical" evidence="6">
    <location>
        <begin position="41"/>
        <end position="59"/>
    </location>
</feature>
<evidence type="ECO:0000256" key="2">
    <source>
        <dbReference type="ARBA" id="ARBA00022475"/>
    </source>
</evidence>
<accession>A0A2A2EYB9</accession>
<keyword evidence="4 6" id="KW-1133">Transmembrane helix</keyword>
<dbReference type="InterPro" id="IPR050448">
    <property type="entry name" value="OpgB/LTA_synthase_biosynth"/>
</dbReference>
<feature type="transmembrane region" description="Helical" evidence="6">
    <location>
        <begin position="80"/>
        <end position="102"/>
    </location>
</feature>
<gene>
    <name evidence="8" type="ORF">CK498_09115</name>
</gene>
<keyword evidence="9" id="KW-1185">Reference proteome</keyword>
<dbReference type="SUPFAM" id="SSF53649">
    <property type="entry name" value="Alkaline phosphatase-like"/>
    <property type="match status" value="1"/>
</dbReference>
<dbReference type="AlphaFoldDB" id="A0A2A2EYB9"/>
<name>A0A2A2EYB9_9GAMM</name>
<dbReference type="GO" id="GO:0005886">
    <property type="term" value="C:plasma membrane"/>
    <property type="evidence" value="ECO:0007669"/>
    <property type="project" value="UniProtKB-SubCell"/>
</dbReference>
<comment type="subcellular location">
    <subcellularLocation>
        <location evidence="1">Cell membrane</location>
        <topology evidence="1">Multi-pass membrane protein</topology>
    </subcellularLocation>
</comment>